<evidence type="ECO:0000256" key="15">
    <source>
        <dbReference type="SAM" id="MobiDB-lite"/>
    </source>
</evidence>
<evidence type="ECO:0000256" key="10">
    <source>
        <dbReference type="ARBA" id="ARBA00022777"/>
    </source>
</evidence>
<evidence type="ECO:0000256" key="3">
    <source>
        <dbReference type="ARBA" id="ARBA00004742"/>
    </source>
</evidence>
<reference evidence="17 18" key="1">
    <citation type="submission" date="2024-03" db="EMBL/GenBank/DDBJ databases">
        <title>Actinomycetospora sp. OC33-EN07, a novel actinomycete isolated from wild orchid (Aerides multiflora).</title>
        <authorList>
            <person name="Suriyachadkun C."/>
        </authorList>
    </citation>
    <scope>NUCLEOTIDE SEQUENCE [LARGE SCALE GENOMIC DNA]</scope>
    <source>
        <strain evidence="17 18">OC33-EN07</strain>
    </source>
</reference>
<dbReference type="EMBL" id="JBBEGM010000004">
    <property type="protein sequence ID" value="MEJ2862085.1"/>
    <property type="molecule type" value="Genomic_DNA"/>
</dbReference>
<evidence type="ECO:0000256" key="2">
    <source>
        <dbReference type="ARBA" id="ARBA00002988"/>
    </source>
</evidence>
<organism evidence="17 18">
    <name type="scientific">Actinomycetospora flava</name>
    <dbReference type="NCBI Taxonomy" id="3129232"/>
    <lineage>
        <taxon>Bacteria</taxon>
        <taxon>Bacillati</taxon>
        <taxon>Actinomycetota</taxon>
        <taxon>Actinomycetes</taxon>
        <taxon>Pseudonocardiales</taxon>
        <taxon>Pseudonocardiaceae</taxon>
        <taxon>Actinomycetospora</taxon>
    </lineage>
</organism>
<feature type="domain" description="Pyruvate phosphate dikinase AMP/ATP-binding" evidence="16">
    <location>
        <begin position="3"/>
        <end position="94"/>
    </location>
</feature>
<comment type="cofactor">
    <cofactor evidence="1">
        <name>Mg(2+)</name>
        <dbReference type="ChEBI" id="CHEBI:18420"/>
    </cofactor>
</comment>
<comment type="similarity">
    <text evidence="4">Belongs to the PEP-utilizing enzyme family.</text>
</comment>
<dbReference type="Proteomes" id="UP001369736">
    <property type="component" value="Unassembled WGS sequence"/>
</dbReference>
<dbReference type="Gene3D" id="3.30.1490.20">
    <property type="entry name" value="ATP-grasp fold, A domain"/>
    <property type="match status" value="1"/>
</dbReference>
<dbReference type="SUPFAM" id="SSF56059">
    <property type="entry name" value="Glutathione synthetase ATP-binding domain-like"/>
    <property type="match status" value="1"/>
</dbReference>
<evidence type="ECO:0000256" key="13">
    <source>
        <dbReference type="ARBA" id="ARBA00033470"/>
    </source>
</evidence>
<keyword evidence="7" id="KW-0808">Transferase</keyword>
<evidence type="ECO:0000256" key="5">
    <source>
        <dbReference type="ARBA" id="ARBA00011996"/>
    </source>
</evidence>
<evidence type="ECO:0000256" key="1">
    <source>
        <dbReference type="ARBA" id="ARBA00001946"/>
    </source>
</evidence>
<evidence type="ECO:0000313" key="18">
    <source>
        <dbReference type="Proteomes" id="UP001369736"/>
    </source>
</evidence>
<keyword evidence="8" id="KW-0479">Metal-binding</keyword>
<evidence type="ECO:0000256" key="9">
    <source>
        <dbReference type="ARBA" id="ARBA00022741"/>
    </source>
</evidence>
<gene>
    <name evidence="17" type="ORF">WCD58_13015</name>
</gene>
<dbReference type="InterPro" id="IPR013815">
    <property type="entry name" value="ATP_grasp_subdomain_1"/>
</dbReference>
<evidence type="ECO:0000256" key="4">
    <source>
        <dbReference type="ARBA" id="ARBA00007837"/>
    </source>
</evidence>
<comment type="catalytic activity">
    <reaction evidence="14">
        <text>pyruvate + ATP + H2O = phosphoenolpyruvate + AMP + phosphate + 2 H(+)</text>
        <dbReference type="Rhea" id="RHEA:11364"/>
        <dbReference type="ChEBI" id="CHEBI:15361"/>
        <dbReference type="ChEBI" id="CHEBI:15377"/>
        <dbReference type="ChEBI" id="CHEBI:15378"/>
        <dbReference type="ChEBI" id="CHEBI:30616"/>
        <dbReference type="ChEBI" id="CHEBI:43474"/>
        <dbReference type="ChEBI" id="CHEBI:58702"/>
        <dbReference type="ChEBI" id="CHEBI:456215"/>
        <dbReference type="EC" id="2.7.9.2"/>
    </reaction>
</comment>
<evidence type="ECO:0000256" key="14">
    <source>
        <dbReference type="ARBA" id="ARBA00047700"/>
    </source>
</evidence>
<dbReference type="EC" id="2.7.9.2" evidence="5"/>
<dbReference type="InterPro" id="IPR002192">
    <property type="entry name" value="PPDK_AMP/ATP-bd"/>
</dbReference>
<evidence type="ECO:0000256" key="8">
    <source>
        <dbReference type="ARBA" id="ARBA00022723"/>
    </source>
</evidence>
<proteinExistence type="inferred from homology"/>
<dbReference type="InterPro" id="IPR006319">
    <property type="entry name" value="PEP_synth"/>
</dbReference>
<comment type="function">
    <text evidence="2">Catalyzes the phosphorylation of pyruvate to phosphoenolpyruvate.</text>
</comment>
<evidence type="ECO:0000259" key="16">
    <source>
        <dbReference type="Pfam" id="PF01326"/>
    </source>
</evidence>
<evidence type="ECO:0000256" key="12">
    <source>
        <dbReference type="ARBA" id="ARBA00022842"/>
    </source>
</evidence>
<comment type="pathway">
    <text evidence="3">Carbohydrate biosynthesis; gluconeogenesis.</text>
</comment>
<keyword evidence="12" id="KW-0460">Magnesium</keyword>
<sequence length="168" mass="17810">MTVESVLAAVVRSRESLWTDRAIDERARQGIAPEDVRLAVVIQRMADAEASGVLFTAERRPGGATGSSSARRGAWASRSSAGLGARIVEGEVTAMTQTRGTTRSGEPDDDVPPVPQRPAPRVPEHEVPELGEDEVPEVARDEVPETPETPTVAGEQPVDIVRGAVDAP</sequence>
<keyword evidence="11" id="KW-0067">ATP-binding</keyword>
<protein>
    <recommendedName>
        <fullName evidence="6">Phosphoenolpyruvate synthase</fullName>
        <ecNumber evidence="5">2.7.9.2</ecNumber>
    </recommendedName>
    <alternativeName>
        <fullName evidence="13">Pyruvate, water dikinase</fullName>
    </alternativeName>
</protein>
<feature type="compositionally biased region" description="Pro residues" evidence="15">
    <location>
        <begin position="112"/>
        <end position="121"/>
    </location>
</feature>
<dbReference type="Pfam" id="PF01326">
    <property type="entry name" value="PPDK_N"/>
    <property type="match status" value="1"/>
</dbReference>
<dbReference type="PANTHER" id="PTHR43030:SF1">
    <property type="entry name" value="PHOSPHOENOLPYRUVATE SYNTHASE"/>
    <property type="match status" value="1"/>
</dbReference>
<feature type="region of interest" description="Disordered" evidence="15">
    <location>
        <begin position="58"/>
        <end position="168"/>
    </location>
</feature>
<keyword evidence="18" id="KW-1185">Reference proteome</keyword>
<dbReference type="PANTHER" id="PTHR43030">
    <property type="entry name" value="PHOSPHOENOLPYRUVATE SYNTHASE"/>
    <property type="match status" value="1"/>
</dbReference>
<feature type="compositionally biased region" description="Low complexity" evidence="15">
    <location>
        <begin position="66"/>
        <end position="86"/>
    </location>
</feature>
<keyword evidence="9" id="KW-0547">Nucleotide-binding</keyword>
<feature type="compositionally biased region" description="Polar residues" evidence="15">
    <location>
        <begin position="94"/>
        <end position="104"/>
    </location>
</feature>
<keyword evidence="10" id="KW-0418">Kinase</keyword>
<dbReference type="RefSeq" id="WP_337703435.1">
    <property type="nucleotide sequence ID" value="NZ_JBBEGM010000004.1"/>
</dbReference>
<name>A0ABU8M406_9PSEU</name>
<evidence type="ECO:0000256" key="6">
    <source>
        <dbReference type="ARBA" id="ARBA00021623"/>
    </source>
</evidence>
<comment type="caution">
    <text evidence="17">The sequence shown here is derived from an EMBL/GenBank/DDBJ whole genome shotgun (WGS) entry which is preliminary data.</text>
</comment>
<evidence type="ECO:0000256" key="7">
    <source>
        <dbReference type="ARBA" id="ARBA00022679"/>
    </source>
</evidence>
<evidence type="ECO:0000256" key="11">
    <source>
        <dbReference type="ARBA" id="ARBA00022840"/>
    </source>
</evidence>
<accession>A0ABU8M406</accession>
<evidence type="ECO:0000313" key="17">
    <source>
        <dbReference type="EMBL" id="MEJ2862085.1"/>
    </source>
</evidence>